<evidence type="ECO:0000256" key="1">
    <source>
        <dbReference type="SAM" id="MobiDB-lite"/>
    </source>
</evidence>
<evidence type="ECO:0000313" key="3">
    <source>
        <dbReference type="Proteomes" id="UP000604046"/>
    </source>
</evidence>
<organism evidence="2 3">
    <name type="scientific">Symbiodinium natans</name>
    <dbReference type="NCBI Taxonomy" id="878477"/>
    <lineage>
        <taxon>Eukaryota</taxon>
        <taxon>Sar</taxon>
        <taxon>Alveolata</taxon>
        <taxon>Dinophyceae</taxon>
        <taxon>Suessiales</taxon>
        <taxon>Symbiodiniaceae</taxon>
        <taxon>Symbiodinium</taxon>
    </lineage>
</organism>
<comment type="caution">
    <text evidence="2">The sequence shown here is derived from an EMBL/GenBank/DDBJ whole genome shotgun (WGS) entry which is preliminary data.</text>
</comment>
<proteinExistence type="predicted"/>
<protein>
    <submittedName>
        <fullName evidence="2">Uncharacterized protein</fullName>
    </submittedName>
</protein>
<dbReference type="AlphaFoldDB" id="A0A812GZN8"/>
<feature type="region of interest" description="Disordered" evidence="1">
    <location>
        <begin position="493"/>
        <end position="539"/>
    </location>
</feature>
<sequence>MPEVPMGHHRRRLHTRRVAGALGGVLIFQGKAAGVVQLSQLPRMPYRPMSGVHRWSRGCNFRGVWSHRQGSVACNGLRQGFKRLLQRKTPSIGSTDIEGKVHSDFFDRTAWPPPPPYLQAKVNESETLRISDILEEETEEKEEKVPARTDGFMRERQFWRWTGALGWSLNFILLCWALFLRKAGLVSQGQPEEGLDVDLEPAQSLKMDSTTYADLVASQLQEERYVTESNNALGTILAGLGSKLESLRSGAERLLRPDEERSDDVVLSKLIGDLQAGIEDQLEILGNKDAEVLQKLQQKPEILRQLADEPLPSIERPNNGLLLEEWPQFVEQSLGPIVVILGSSFLVAVLSRQFLRVVTEWRRSREESKAERMRKIQKRRFQAFTGVFNGALENLAKGQFTQAAKSFDQVANFANRWASEPTWEELLRAEVAAFWERWGPQAYRLEANIGDFTGVPQSSTSEQFKWVADRWFTSAKSVVKDFAFDAVKAWGEVPPQPHASSDADVPKQEASRAADAARRATQMGSKVPDLSPGSAKRLS</sequence>
<dbReference type="OrthoDB" id="441032at2759"/>
<reference evidence="2" key="1">
    <citation type="submission" date="2021-02" db="EMBL/GenBank/DDBJ databases">
        <authorList>
            <person name="Dougan E. K."/>
            <person name="Rhodes N."/>
            <person name="Thang M."/>
            <person name="Chan C."/>
        </authorList>
    </citation>
    <scope>NUCLEOTIDE SEQUENCE</scope>
</reference>
<name>A0A812GZN8_9DINO</name>
<evidence type="ECO:0000313" key="2">
    <source>
        <dbReference type="EMBL" id="CAE6937544.1"/>
    </source>
</evidence>
<feature type="compositionally biased region" description="Basic and acidic residues" evidence="1">
    <location>
        <begin position="504"/>
        <end position="518"/>
    </location>
</feature>
<dbReference type="Proteomes" id="UP000604046">
    <property type="component" value="Unassembled WGS sequence"/>
</dbReference>
<gene>
    <name evidence="2" type="ORF">SNAT2548_LOCUS1083</name>
</gene>
<accession>A0A812GZN8</accession>
<dbReference type="EMBL" id="CAJNDS010000058">
    <property type="protein sequence ID" value="CAE6937544.1"/>
    <property type="molecule type" value="Genomic_DNA"/>
</dbReference>
<keyword evidence="3" id="KW-1185">Reference proteome</keyword>